<keyword evidence="5" id="KW-0378">Hydrolase</keyword>
<dbReference type="RefSeq" id="WP_147034198.1">
    <property type="nucleotide sequence ID" value="NZ_CP042436.1"/>
</dbReference>
<dbReference type="InterPro" id="IPR002716">
    <property type="entry name" value="PIN_dom"/>
</dbReference>
<dbReference type="KEGG" id="mgin:FRZ54_23285"/>
<evidence type="ECO:0000256" key="4">
    <source>
        <dbReference type="ARBA" id="ARBA00022723"/>
    </source>
</evidence>
<feature type="domain" description="PIN" evidence="8">
    <location>
        <begin position="3"/>
        <end position="115"/>
    </location>
</feature>
<name>A0A5B8V3U5_9SPHI</name>
<keyword evidence="3" id="KW-0540">Nuclease</keyword>
<dbReference type="Gene3D" id="3.40.50.1010">
    <property type="entry name" value="5'-nuclease"/>
    <property type="match status" value="1"/>
</dbReference>
<evidence type="ECO:0000256" key="6">
    <source>
        <dbReference type="ARBA" id="ARBA00022842"/>
    </source>
</evidence>
<dbReference type="CDD" id="cd18738">
    <property type="entry name" value="PIN_VapC4-5_FitB-like"/>
    <property type="match status" value="1"/>
</dbReference>
<sequence length="126" mass="13952">MGYVIDSNAVIDYLSGQMPDSGMAFMNNIVNDTPVVSVITQIEVLGFNNPAEIETLLNGFIEDSLVIPLNDEIVRNTIEIRKKSKIKTPDAIIAATSIALNYTLVTRNTHDFKNLNSLKTTNPWLL</sequence>
<dbReference type="GO" id="GO:0046872">
    <property type="term" value="F:metal ion binding"/>
    <property type="evidence" value="ECO:0007669"/>
    <property type="project" value="UniProtKB-KW"/>
</dbReference>
<keyword evidence="6" id="KW-0460">Magnesium</keyword>
<evidence type="ECO:0000256" key="3">
    <source>
        <dbReference type="ARBA" id="ARBA00022722"/>
    </source>
</evidence>
<dbReference type="GO" id="GO:0004518">
    <property type="term" value="F:nuclease activity"/>
    <property type="evidence" value="ECO:0007669"/>
    <property type="project" value="UniProtKB-KW"/>
</dbReference>
<dbReference type="InterPro" id="IPR050556">
    <property type="entry name" value="Type_II_TA_system_RNase"/>
</dbReference>
<evidence type="ECO:0000256" key="7">
    <source>
        <dbReference type="ARBA" id="ARBA00038093"/>
    </source>
</evidence>
<comment type="cofactor">
    <cofactor evidence="1">
        <name>Mg(2+)</name>
        <dbReference type="ChEBI" id="CHEBI:18420"/>
    </cofactor>
</comment>
<accession>A0A5B8V3U5</accession>
<evidence type="ECO:0000256" key="2">
    <source>
        <dbReference type="ARBA" id="ARBA00022649"/>
    </source>
</evidence>
<dbReference type="OrthoDB" id="676982at2"/>
<dbReference type="InterPro" id="IPR029060">
    <property type="entry name" value="PIN-like_dom_sf"/>
</dbReference>
<evidence type="ECO:0000313" key="9">
    <source>
        <dbReference type="EMBL" id="QEC65371.1"/>
    </source>
</evidence>
<dbReference type="Pfam" id="PF01850">
    <property type="entry name" value="PIN"/>
    <property type="match status" value="1"/>
</dbReference>
<evidence type="ECO:0000256" key="1">
    <source>
        <dbReference type="ARBA" id="ARBA00001946"/>
    </source>
</evidence>
<proteinExistence type="inferred from homology"/>
<evidence type="ECO:0000256" key="5">
    <source>
        <dbReference type="ARBA" id="ARBA00022801"/>
    </source>
</evidence>
<dbReference type="GO" id="GO:0016787">
    <property type="term" value="F:hydrolase activity"/>
    <property type="evidence" value="ECO:0007669"/>
    <property type="project" value="UniProtKB-KW"/>
</dbReference>
<dbReference type="PANTHER" id="PTHR33653">
    <property type="entry name" value="RIBONUCLEASE VAPC2"/>
    <property type="match status" value="1"/>
</dbReference>
<dbReference type="PANTHER" id="PTHR33653:SF1">
    <property type="entry name" value="RIBONUCLEASE VAPC2"/>
    <property type="match status" value="1"/>
</dbReference>
<evidence type="ECO:0000313" key="10">
    <source>
        <dbReference type="Proteomes" id="UP000321479"/>
    </source>
</evidence>
<evidence type="ECO:0000259" key="8">
    <source>
        <dbReference type="Pfam" id="PF01850"/>
    </source>
</evidence>
<protein>
    <submittedName>
        <fullName evidence="9">Type II toxin-antitoxin system VapC family toxin</fullName>
    </submittedName>
</protein>
<dbReference type="Proteomes" id="UP000321479">
    <property type="component" value="Chromosome"/>
</dbReference>
<comment type="similarity">
    <text evidence="7">Belongs to the PINc/VapC protein family.</text>
</comment>
<gene>
    <name evidence="9" type="ORF">FRZ54_23285</name>
</gene>
<reference evidence="9 10" key="1">
    <citation type="journal article" date="2017" name="Curr. Microbiol.">
        <title>Mucilaginibacter ginsenosidivorans sp. nov., Isolated from Soil of Ginseng Field.</title>
        <authorList>
            <person name="Kim M.M."/>
            <person name="Siddiqi M.Z."/>
            <person name="Im W.T."/>
        </authorList>
    </citation>
    <scope>NUCLEOTIDE SEQUENCE [LARGE SCALE GENOMIC DNA]</scope>
    <source>
        <strain evidence="9 10">Gsoil 3017</strain>
    </source>
</reference>
<dbReference type="SUPFAM" id="SSF88723">
    <property type="entry name" value="PIN domain-like"/>
    <property type="match status" value="1"/>
</dbReference>
<dbReference type="EMBL" id="CP042436">
    <property type="protein sequence ID" value="QEC65371.1"/>
    <property type="molecule type" value="Genomic_DNA"/>
</dbReference>
<keyword evidence="2" id="KW-1277">Toxin-antitoxin system</keyword>
<keyword evidence="4" id="KW-0479">Metal-binding</keyword>
<keyword evidence="10" id="KW-1185">Reference proteome</keyword>
<dbReference type="AlphaFoldDB" id="A0A5B8V3U5"/>
<organism evidence="9 10">
    <name type="scientific">Mucilaginibacter ginsenosidivorans</name>
    <dbReference type="NCBI Taxonomy" id="398053"/>
    <lineage>
        <taxon>Bacteria</taxon>
        <taxon>Pseudomonadati</taxon>
        <taxon>Bacteroidota</taxon>
        <taxon>Sphingobacteriia</taxon>
        <taxon>Sphingobacteriales</taxon>
        <taxon>Sphingobacteriaceae</taxon>
        <taxon>Mucilaginibacter</taxon>
    </lineage>
</organism>